<comment type="caution">
    <text evidence="6">The sequence shown here is derived from an EMBL/GenBank/DDBJ whole genome shotgun (WGS) entry which is preliminary data.</text>
</comment>
<keyword evidence="7" id="KW-1185">Reference proteome</keyword>
<evidence type="ECO:0000256" key="3">
    <source>
        <dbReference type="ARBA" id="ARBA00022827"/>
    </source>
</evidence>
<evidence type="ECO:0000256" key="1">
    <source>
        <dbReference type="ARBA" id="ARBA00010139"/>
    </source>
</evidence>
<sequence>MEQAAESPISPGTSEKKGCDAAAHTGPNQDSATTNARSPFKLRQQWHSQPRKLRIIHVGAGATGLCAAFKMERQLSDYELVCYERNDEVGGTWLQNRYPGCACDVPAHIYTYTFEPNPRWKSYYAYAPEIQEYFVNFCDKYGLREYIKFNHEVLSAVWHEGEGQWKVQIAHNGQVFTDWCHVLVNGSGLLNKWKWPDIEGLHSFKGALMHSAEWDRDYDYADKRVAVIGNGSSGIQIIPQLQKTAAQVKCVMRGTTWVAPPMPRVPVDVSETGKDAKFDDEEAVHPNTGQYFYTTREVECLVKDADYHLDYRKRIEYGINANFSIFYKNSEASRQVEAYMRAEMNRRLQNDPVLTKKLIPTWDVGCRRLTPGDGFLEALIKPNVECLFGDIARVSETGITMTNGSHHEVDMVVCATGYDIAWKPHFALVGRKGVNLDSIWGPVPKCYLGIAHPGFPNYFVMNGPRANLANGTVLPCLETEIEYVIQAVKKMQSDRIKSLDIRERVVDQLDEYIDAWHETGVFSGSCRSWYKDGTVDGKVNVWGGSSVHFLKTLKTARWEHYDIQYMDENIWSFLGNGRIKAECDSSFEGLTAYLRNSDSTWSLT</sequence>
<accession>A0A9N9W0M9</accession>
<dbReference type="GO" id="GO:0050661">
    <property type="term" value="F:NADP binding"/>
    <property type="evidence" value="ECO:0007669"/>
    <property type="project" value="InterPro"/>
</dbReference>
<keyword evidence="2" id="KW-0285">Flavoprotein</keyword>
<gene>
    <name evidence="6" type="ORF">CSOL1703_00003693</name>
</gene>
<evidence type="ECO:0000256" key="4">
    <source>
        <dbReference type="ARBA" id="ARBA00023002"/>
    </source>
</evidence>
<dbReference type="PANTHER" id="PTHR42877">
    <property type="entry name" value="L-ORNITHINE N(5)-MONOOXYGENASE-RELATED"/>
    <property type="match status" value="1"/>
</dbReference>
<dbReference type="InterPro" id="IPR020946">
    <property type="entry name" value="Flavin_mOase-like"/>
</dbReference>
<reference evidence="6" key="1">
    <citation type="submission" date="2021-10" db="EMBL/GenBank/DDBJ databases">
        <authorList>
            <person name="Piombo E."/>
        </authorList>
    </citation>
    <scope>NUCLEOTIDE SEQUENCE</scope>
</reference>
<feature type="region of interest" description="Disordered" evidence="5">
    <location>
        <begin position="1"/>
        <end position="37"/>
    </location>
</feature>
<dbReference type="EMBL" id="CABFOC020000002">
    <property type="protein sequence ID" value="CAH0039570.1"/>
    <property type="molecule type" value="Genomic_DNA"/>
</dbReference>
<evidence type="ECO:0000313" key="6">
    <source>
        <dbReference type="EMBL" id="CAH0039570.1"/>
    </source>
</evidence>
<dbReference type="InterPro" id="IPR051209">
    <property type="entry name" value="FAD-bind_Monooxygenase_sf"/>
</dbReference>
<dbReference type="Gene3D" id="3.50.50.60">
    <property type="entry name" value="FAD/NAD(P)-binding domain"/>
    <property type="match status" value="2"/>
</dbReference>
<dbReference type="GO" id="GO:0004499">
    <property type="term" value="F:N,N-dimethylaniline monooxygenase activity"/>
    <property type="evidence" value="ECO:0007669"/>
    <property type="project" value="InterPro"/>
</dbReference>
<protein>
    <recommendedName>
        <fullName evidence="8">Sterigmatocystin biosynthesis monooxygenase stcW</fullName>
    </recommendedName>
</protein>
<dbReference type="AlphaFoldDB" id="A0A9N9W0M9"/>
<proteinExistence type="inferred from homology"/>
<feature type="compositionally biased region" description="Polar residues" evidence="5">
    <location>
        <begin position="26"/>
        <end position="37"/>
    </location>
</feature>
<evidence type="ECO:0000256" key="5">
    <source>
        <dbReference type="SAM" id="MobiDB-lite"/>
    </source>
</evidence>
<keyword evidence="4" id="KW-0560">Oxidoreductase</keyword>
<evidence type="ECO:0008006" key="8">
    <source>
        <dbReference type="Google" id="ProtNLM"/>
    </source>
</evidence>
<dbReference type="Pfam" id="PF00743">
    <property type="entry name" value="FMO-like"/>
    <property type="match status" value="1"/>
</dbReference>
<dbReference type="PANTHER" id="PTHR42877:SF8">
    <property type="entry name" value="MONOOXYGENASE"/>
    <property type="match status" value="1"/>
</dbReference>
<dbReference type="OrthoDB" id="74360at2759"/>
<feature type="non-terminal residue" evidence="6">
    <location>
        <position position="1"/>
    </location>
</feature>
<dbReference type="GO" id="GO:0050660">
    <property type="term" value="F:flavin adenine dinucleotide binding"/>
    <property type="evidence" value="ECO:0007669"/>
    <property type="project" value="InterPro"/>
</dbReference>
<dbReference type="Proteomes" id="UP000775872">
    <property type="component" value="Unassembled WGS sequence"/>
</dbReference>
<evidence type="ECO:0000313" key="7">
    <source>
        <dbReference type="Proteomes" id="UP000775872"/>
    </source>
</evidence>
<dbReference type="SUPFAM" id="SSF51905">
    <property type="entry name" value="FAD/NAD(P)-binding domain"/>
    <property type="match status" value="2"/>
</dbReference>
<organism evidence="6 7">
    <name type="scientific">Clonostachys solani</name>
    <dbReference type="NCBI Taxonomy" id="160281"/>
    <lineage>
        <taxon>Eukaryota</taxon>
        <taxon>Fungi</taxon>
        <taxon>Dikarya</taxon>
        <taxon>Ascomycota</taxon>
        <taxon>Pezizomycotina</taxon>
        <taxon>Sordariomycetes</taxon>
        <taxon>Hypocreomycetidae</taxon>
        <taxon>Hypocreales</taxon>
        <taxon>Bionectriaceae</taxon>
        <taxon>Clonostachys</taxon>
    </lineage>
</organism>
<keyword evidence="3" id="KW-0274">FAD</keyword>
<comment type="similarity">
    <text evidence="1">Belongs to the FAD-binding monooxygenase family.</text>
</comment>
<dbReference type="InterPro" id="IPR036188">
    <property type="entry name" value="FAD/NAD-bd_sf"/>
</dbReference>
<name>A0A9N9W0M9_9HYPO</name>
<evidence type="ECO:0000256" key="2">
    <source>
        <dbReference type="ARBA" id="ARBA00022630"/>
    </source>
</evidence>